<dbReference type="InterPro" id="IPR000537">
    <property type="entry name" value="UbiA_prenyltransferase"/>
</dbReference>
<sequence>MARPWSLPLSALLVLAGALGAEGGAWWFQPRARWQVCLCAGLAMLISSCSFMANDYFDFVGAVDTEQTQRRRPLVKGEVTPREVKVALKRLYFLLLMGICLLEARALRVYVLVNATLAYVYTKSLKPRSFALKNGCAAGVRSLAIGLGALAAAPPGPDALGRGLAAVWPAVAAAFFGALAREVMMDVRDEEPTEASAYITAVLGPGAPGAQGWCTVGAHAKKHPACLQGALGFLGFMRLW</sequence>
<dbReference type="EMBL" id="CAUYUJ010002542">
    <property type="protein sequence ID" value="CAK0801242.1"/>
    <property type="molecule type" value="Genomic_DNA"/>
</dbReference>
<protein>
    <recommendedName>
        <fullName evidence="9">UbiA prenyltransferase domain-containing protein 1</fullName>
    </recommendedName>
</protein>
<evidence type="ECO:0008006" key="9">
    <source>
        <dbReference type="Google" id="ProtNLM"/>
    </source>
</evidence>
<dbReference type="InterPro" id="IPR044878">
    <property type="entry name" value="UbiA_sf"/>
</dbReference>
<keyword evidence="4 5" id="KW-0472">Membrane</keyword>
<proteinExistence type="predicted"/>
<dbReference type="Proteomes" id="UP001189429">
    <property type="component" value="Unassembled WGS sequence"/>
</dbReference>
<organism evidence="7 8">
    <name type="scientific">Prorocentrum cordatum</name>
    <dbReference type="NCBI Taxonomy" id="2364126"/>
    <lineage>
        <taxon>Eukaryota</taxon>
        <taxon>Sar</taxon>
        <taxon>Alveolata</taxon>
        <taxon>Dinophyceae</taxon>
        <taxon>Prorocentrales</taxon>
        <taxon>Prorocentraceae</taxon>
        <taxon>Prorocentrum</taxon>
    </lineage>
</organism>
<gene>
    <name evidence="7" type="ORF">PCOR1329_LOCUS9174</name>
</gene>
<feature type="signal peptide" evidence="6">
    <location>
        <begin position="1"/>
        <end position="20"/>
    </location>
</feature>
<keyword evidence="2 5" id="KW-0812">Transmembrane</keyword>
<feature type="transmembrane region" description="Helical" evidence="5">
    <location>
        <begin position="159"/>
        <end position="180"/>
    </location>
</feature>
<keyword evidence="8" id="KW-1185">Reference proteome</keyword>
<feature type="transmembrane region" description="Helical" evidence="5">
    <location>
        <begin position="91"/>
        <end position="113"/>
    </location>
</feature>
<dbReference type="Pfam" id="PF01040">
    <property type="entry name" value="UbiA"/>
    <property type="match status" value="1"/>
</dbReference>
<comment type="subcellular location">
    <subcellularLocation>
        <location evidence="1">Membrane</location>
        <topology evidence="1">Multi-pass membrane protein</topology>
    </subcellularLocation>
</comment>
<feature type="transmembrane region" description="Helical" evidence="5">
    <location>
        <begin position="134"/>
        <end position="153"/>
    </location>
</feature>
<evidence type="ECO:0000256" key="2">
    <source>
        <dbReference type="ARBA" id="ARBA00022692"/>
    </source>
</evidence>
<feature type="chain" id="PRO_5045394543" description="UbiA prenyltransferase domain-containing protein 1" evidence="6">
    <location>
        <begin position="21"/>
        <end position="240"/>
    </location>
</feature>
<evidence type="ECO:0000313" key="8">
    <source>
        <dbReference type="Proteomes" id="UP001189429"/>
    </source>
</evidence>
<evidence type="ECO:0000256" key="4">
    <source>
        <dbReference type="ARBA" id="ARBA00023136"/>
    </source>
</evidence>
<comment type="caution">
    <text evidence="7">The sequence shown here is derived from an EMBL/GenBank/DDBJ whole genome shotgun (WGS) entry which is preliminary data.</text>
</comment>
<reference evidence="7" key="1">
    <citation type="submission" date="2023-10" db="EMBL/GenBank/DDBJ databases">
        <authorList>
            <person name="Chen Y."/>
            <person name="Shah S."/>
            <person name="Dougan E. K."/>
            <person name="Thang M."/>
            <person name="Chan C."/>
        </authorList>
    </citation>
    <scope>NUCLEOTIDE SEQUENCE [LARGE SCALE GENOMIC DNA]</scope>
</reference>
<evidence type="ECO:0000256" key="1">
    <source>
        <dbReference type="ARBA" id="ARBA00004141"/>
    </source>
</evidence>
<accession>A0ABN9Q9K6</accession>
<evidence type="ECO:0000256" key="3">
    <source>
        <dbReference type="ARBA" id="ARBA00022989"/>
    </source>
</evidence>
<evidence type="ECO:0000256" key="5">
    <source>
        <dbReference type="SAM" id="Phobius"/>
    </source>
</evidence>
<evidence type="ECO:0000256" key="6">
    <source>
        <dbReference type="SAM" id="SignalP"/>
    </source>
</evidence>
<evidence type="ECO:0000313" key="7">
    <source>
        <dbReference type="EMBL" id="CAK0801242.1"/>
    </source>
</evidence>
<keyword evidence="3 5" id="KW-1133">Transmembrane helix</keyword>
<name>A0ABN9Q9K6_9DINO</name>
<keyword evidence="6" id="KW-0732">Signal</keyword>
<dbReference type="Gene3D" id="1.10.357.140">
    <property type="entry name" value="UbiA prenyltransferase"/>
    <property type="match status" value="1"/>
</dbReference>